<protein>
    <submittedName>
        <fullName evidence="1">V-type ATP synthase subunit E</fullName>
    </submittedName>
</protein>
<name>A0A9D1N2S0_9FIRM</name>
<reference evidence="1" key="2">
    <citation type="journal article" date="2021" name="PeerJ">
        <title>Extensive microbial diversity within the chicken gut microbiome revealed by metagenomics and culture.</title>
        <authorList>
            <person name="Gilroy R."/>
            <person name="Ravi A."/>
            <person name="Getino M."/>
            <person name="Pursley I."/>
            <person name="Horton D.L."/>
            <person name="Alikhan N.F."/>
            <person name="Baker D."/>
            <person name="Gharbi K."/>
            <person name="Hall N."/>
            <person name="Watson M."/>
            <person name="Adriaenssens E.M."/>
            <person name="Foster-Nyarko E."/>
            <person name="Jarju S."/>
            <person name="Secka A."/>
            <person name="Antonio M."/>
            <person name="Oren A."/>
            <person name="Chaudhuri R.R."/>
            <person name="La Ragione R."/>
            <person name="Hildebrand F."/>
            <person name="Pallen M.J."/>
        </authorList>
    </citation>
    <scope>NUCLEOTIDE SEQUENCE</scope>
    <source>
        <strain evidence="1">ChiGjej2B2-16831</strain>
    </source>
</reference>
<dbReference type="SUPFAM" id="SSF160527">
    <property type="entry name" value="V-type ATPase subunit E-like"/>
    <property type="match status" value="1"/>
</dbReference>
<accession>A0A9D1N2S0</accession>
<comment type="caution">
    <text evidence="1">The sequence shown here is derived from an EMBL/GenBank/DDBJ whole genome shotgun (WGS) entry which is preliminary data.</text>
</comment>
<dbReference type="Proteomes" id="UP000824128">
    <property type="component" value="Unassembled WGS sequence"/>
</dbReference>
<dbReference type="AlphaFoldDB" id="A0A9D1N2S0"/>
<reference evidence="1" key="1">
    <citation type="submission" date="2020-10" db="EMBL/GenBank/DDBJ databases">
        <authorList>
            <person name="Gilroy R."/>
        </authorList>
    </citation>
    <scope>NUCLEOTIDE SEQUENCE</scope>
    <source>
        <strain evidence="1">ChiGjej2B2-16831</strain>
    </source>
</reference>
<dbReference type="EMBL" id="DVNZ01000026">
    <property type="protein sequence ID" value="HIU93679.1"/>
    <property type="molecule type" value="Genomic_DNA"/>
</dbReference>
<dbReference type="Gene3D" id="1.20.5.620">
    <property type="entry name" value="F1F0 ATP synthase subunit B, membrane domain"/>
    <property type="match status" value="1"/>
</dbReference>
<organism evidence="1 2">
    <name type="scientific">Candidatus Aphodomorpha intestinavium</name>
    <dbReference type="NCBI Taxonomy" id="2840672"/>
    <lineage>
        <taxon>Bacteria</taxon>
        <taxon>Bacillati</taxon>
        <taxon>Bacillota</taxon>
        <taxon>Clostridia</taxon>
        <taxon>Eubacteriales</taxon>
        <taxon>Candidatus Aphodomorpha</taxon>
    </lineage>
</organism>
<sequence>MEMNSNGANKLAERILDDARADAGRVLDDAKAGAQALRSEAQARMEAYSADCAARREAAAAALVDSGKTRASLDGRKAALQKKRLVIDEAFRRAYEGLCALDADARGAICRRLLEAEAAGGETIVPAAADRAAIAAMLGSLPVQGLRLSEQDAPIDGGFLLVGRSYEKDCSFRAILGQLRDNEETNVADLLFG</sequence>
<evidence type="ECO:0000313" key="2">
    <source>
        <dbReference type="Proteomes" id="UP000824128"/>
    </source>
</evidence>
<gene>
    <name evidence="1" type="ORF">IAD24_00830</name>
</gene>
<proteinExistence type="predicted"/>
<evidence type="ECO:0000313" key="1">
    <source>
        <dbReference type="EMBL" id="HIU93679.1"/>
    </source>
</evidence>